<gene>
    <name evidence="2" type="ORF">HMPREF9225_0454</name>
</gene>
<proteinExistence type="predicted"/>
<dbReference type="eggNOG" id="COG0419">
    <property type="taxonomic scope" value="Bacteria"/>
</dbReference>
<dbReference type="SUPFAM" id="SSF52540">
    <property type="entry name" value="P-loop containing nucleoside triphosphate hydrolases"/>
    <property type="match status" value="1"/>
</dbReference>
<evidence type="ECO:0000313" key="2">
    <source>
        <dbReference type="EMBL" id="EFM25910.1"/>
    </source>
</evidence>
<evidence type="ECO:0000313" key="3">
    <source>
        <dbReference type="Proteomes" id="UP000003280"/>
    </source>
</evidence>
<organism evidence="2 3">
    <name type="scientific">Peptoniphilus duerdenii ATCC BAA-1640</name>
    <dbReference type="NCBI Taxonomy" id="862517"/>
    <lineage>
        <taxon>Bacteria</taxon>
        <taxon>Bacillati</taxon>
        <taxon>Bacillota</taxon>
        <taxon>Tissierellia</taxon>
        <taxon>Tissierellales</taxon>
        <taxon>Peptoniphilaceae</taxon>
        <taxon>Peptoniphilus</taxon>
    </lineage>
</organism>
<protein>
    <recommendedName>
        <fullName evidence="1">Rad50/SbcC-type AAA domain-containing protein</fullName>
    </recommendedName>
</protein>
<dbReference type="GO" id="GO:0016887">
    <property type="term" value="F:ATP hydrolysis activity"/>
    <property type="evidence" value="ECO:0007669"/>
    <property type="project" value="InterPro"/>
</dbReference>
<dbReference type="InterPro" id="IPR027417">
    <property type="entry name" value="P-loop_NTPase"/>
</dbReference>
<comment type="caution">
    <text evidence="2">The sequence shown here is derived from an EMBL/GenBank/DDBJ whole genome shotgun (WGS) entry which is preliminary data.</text>
</comment>
<name>E0NJW5_9FIRM</name>
<accession>E0NJW5</accession>
<dbReference type="GO" id="GO:0006302">
    <property type="term" value="P:double-strand break repair"/>
    <property type="evidence" value="ECO:0007669"/>
    <property type="project" value="InterPro"/>
</dbReference>
<dbReference type="Pfam" id="PF13476">
    <property type="entry name" value="AAA_23"/>
    <property type="match status" value="1"/>
</dbReference>
<dbReference type="STRING" id="862517.HMPREF9225_0454"/>
<dbReference type="OrthoDB" id="103556at2"/>
<dbReference type="Gene3D" id="3.40.50.300">
    <property type="entry name" value="P-loop containing nucleotide triphosphate hydrolases"/>
    <property type="match status" value="1"/>
</dbReference>
<dbReference type="AlphaFoldDB" id="E0NJW5"/>
<sequence>MTNSFYIKSIKSVNKNNEESKIDLIDGFNLIHGPSNTGKTLVIKCIDYLLGANNIDGLDSQDYVEMVIDCKPGQLTLKRNIEHKKSKVNISSTVPNIDSGEYSVSPSAKDKLSDVFLKLLGIDALPIKIIKNEDFKTQTLSLRTFLHMFLLKESEILREESILVPKSVTTNTPFRSSLLFLLTGENQDTLEKEESPDMVKLKNQAVRLYVSKKISDISKQELEISESIKGITKDMAEQNLKEALKKVNYNNSELSKLTNANELLVQENSSLTRKKEENSVSIKNFKDLIEQYRIDENRLSLILQGQPSIQEYKSETHCPFCDSKINMNENIENFKDILLEFENIQIKSKDLNETLEFLHQKDLELNKRINYNKLEIEKNSKHINEILKPSIKNLEETIRDYRAFFCLLAEKESLSNIASNCNDDLVEFDDDNIDDKKYKPLDRYPGNFFYTMSQIIKNLLEKCSFPNLNTARFDKTSFDVVINGESKASQGKGYRAYLNSIVALSLLEYMQKNAMYSIPLFIVDTPLLGLDEIIEEKDTNSKNVGDMRTSFYKYLIKTGKQRQVIVIDNNKDLPEIDFDEPNINTIEFTKSETNGRYGFLKGIRD</sequence>
<dbReference type="Proteomes" id="UP000003280">
    <property type="component" value="Unassembled WGS sequence"/>
</dbReference>
<reference evidence="2 3" key="1">
    <citation type="submission" date="2010-07" db="EMBL/GenBank/DDBJ databases">
        <authorList>
            <person name="Muzny D."/>
            <person name="Qin X."/>
            <person name="Deng J."/>
            <person name="Jiang H."/>
            <person name="Liu Y."/>
            <person name="Qu J."/>
            <person name="Song X.-Z."/>
            <person name="Zhang L."/>
            <person name="Thornton R."/>
            <person name="Coyle M."/>
            <person name="Francisco L."/>
            <person name="Jackson L."/>
            <person name="Javaid M."/>
            <person name="Korchina V."/>
            <person name="Kovar C."/>
            <person name="Mata R."/>
            <person name="Mathew T."/>
            <person name="Ngo R."/>
            <person name="Nguyen L."/>
            <person name="Nguyen N."/>
            <person name="Okwuonu G."/>
            <person name="Ongeri F."/>
            <person name="Pham C."/>
            <person name="Simmons D."/>
            <person name="Wilczek-Boney K."/>
            <person name="Hale W."/>
            <person name="Jakkamsetti A."/>
            <person name="Pham P."/>
            <person name="Ruth R."/>
            <person name="San Lucas F."/>
            <person name="Warren J."/>
            <person name="Zhang J."/>
            <person name="Zhao Z."/>
            <person name="Zhou C."/>
            <person name="Zhu D."/>
            <person name="Lee S."/>
            <person name="Bess C."/>
            <person name="Blankenburg K."/>
            <person name="Forbes L."/>
            <person name="Fu Q."/>
            <person name="Gubbala S."/>
            <person name="Hirani K."/>
            <person name="Jayaseelan J.C."/>
            <person name="Lara F."/>
            <person name="Munidasa M."/>
            <person name="Palculict T."/>
            <person name="Patil S."/>
            <person name="Pu L.-L."/>
            <person name="Saada N."/>
            <person name="Tang L."/>
            <person name="Weissenberger G."/>
            <person name="Zhu Y."/>
            <person name="Hemphill L."/>
            <person name="Shang Y."/>
            <person name="Youmans B."/>
            <person name="Ayvaz T."/>
            <person name="Ross M."/>
            <person name="Santibanez J."/>
            <person name="Aqrawi P."/>
            <person name="Gross S."/>
            <person name="Joshi V."/>
            <person name="Fowler G."/>
            <person name="Nazareth L."/>
            <person name="Reid J."/>
            <person name="Worley K."/>
            <person name="Petrosino J."/>
            <person name="Highlander S."/>
            <person name="Gibbs R."/>
        </authorList>
    </citation>
    <scope>NUCLEOTIDE SEQUENCE [LARGE SCALE GENOMIC DNA]</scope>
    <source>
        <strain evidence="2 3">ATCC BAA-1640</strain>
    </source>
</reference>
<dbReference type="RefSeq" id="WP_008901279.1">
    <property type="nucleotide sequence ID" value="NZ_GL397071.1"/>
</dbReference>
<dbReference type="HOGENOM" id="CLU_029836_1_0_9"/>
<feature type="domain" description="Rad50/SbcC-type AAA" evidence="1">
    <location>
        <begin position="6"/>
        <end position="259"/>
    </location>
</feature>
<keyword evidence="3" id="KW-1185">Reference proteome</keyword>
<dbReference type="EMBL" id="AEEH01000019">
    <property type="protein sequence ID" value="EFM25910.1"/>
    <property type="molecule type" value="Genomic_DNA"/>
</dbReference>
<dbReference type="InterPro" id="IPR038729">
    <property type="entry name" value="Rad50/SbcC_AAA"/>
</dbReference>
<evidence type="ECO:0000259" key="1">
    <source>
        <dbReference type="Pfam" id="PF13476"/>
    </source>
</evidence>